<feature type="transmembrane region" description="Helical" evidence="3">
    <location>
        <begin position="546"/>
        <end position="571"/>
    </location>
</feature>
<feature type="region of interest" description="Disordered" evidence="2">
    <location>
        <begin position="245"/>
        <end position="339"/>
    </location>
</feature>
<protein>
    <recommendedName>
        <fullName evidence="4">Threonine/serine exporter-like N-terminal domain-containing protein</fullName>
    </recommendedName>
</protein>
<evidence type="ECO:0000313" key="6">
    <source>
        <dbReference type="Proteomes" id="UP000078561"/>
    </source>
</evidence>
<evidence type="ECO:0000259" key="4">
    <source>
        <dbReference type="Pfam" id="PF06738"/>
    </source>
</evidence>
<evidence type="ECO:0000313" key="5">
    <source>
        <dbReference type="EMBL" id="SAM05298.1"/>
    </source>
</evidence>
<feature type="compositionally biased region" description="Basic residues" evidence="2">
    <location>
        <begin position="210"/>
        <end position="229"/>
    </location>
</feature>
<gene>
    <name evidence="5" type="primary">ABSGL_11173.1 scaffold 12295</name>
</gene>
<feature type="transmembrane region" description="Helical" evidence="3">
    <location>
        <begin position="746"/>
        <end position="771"/>
    </location>
</feature>
<feature type="region of interest" description="Disordered" evidence="2">
    <location>
        <begin position="1"/>
        <end position="106"/>
    </location>
</feature>
<accession>A0A168QQB2</accession>
<dbReference type="OrthoDB" id="413008at2759"/>
<feature type="transmembrane region" description="Helical" evidence="3">
    <location>
        <begin position="680"/>
        <end position="700"/>
    </location>
</feature>
<feature type="transmembrane region" description="Helical" evidence="3">
    <location>
        <begin position="583"/>
        <end position="606"/>
    </location>
</feature>
<sequence length="783" mass="87483">MKKDSDDETEGSNTSIKSDPDTSTCQDRPLIASETVPVRSNRRHLVRSTPSTGLHLKHPLAKETPFEEDELTENGDEDSDEDQLNDLPFTENGEYLYPGERTGGRQDQTLARASLSQAAAQDRHEEFQGLLEESAALVDRMLGAPSSPVAPSPQLQQQQQPSAFPNGSEIVSTYIPGASTSTDTVRRGGSVLGSLMRMEYQRQQAARTASTRRRPKPTKRRTQPKLKPKQQRDLTFEEDKIIKHKKDGTKSIYNMPQHSKSAEAIKRPKRPKMATSKSWLNESAEAIKRPIRPKMHTNPSWLSDMTKSTHLVPSLDKRKAQTNTPSRRSSRDSTMTSASQFEPISLEDRIRITFEIANILQKQTFLRKLVKCLMLYGCPAHRLEYIMREVSKTLNVQAEYVYLPNIMLMSFLDPDMHTTETHFVRQIQSFNMHKLGEIYRLEKLVSHGEVTVDEALEFIDKVTSERDFYPFWLGPFTYALASFCGCVMFYGGTWREAGLASALAVFFAIYEVFSGRLVNFQPIYEITCCIIIGFISRAVGQFDFCFTPVAFASFIVILPGYSMAISIVELVSRQLVCGVVRMVYAIIYSFLLGYGITMGSSIYATIDPSSMDQKGQCSRTEKASTCLTTVPEAFYFLTVPLFAMAYCVYLRARIPRWPVMITLAIIGFVVNWSLSCRATAPSQVLQVVPAFAIGLLGNLYTKFTQKMSFDAVLLSVFYLVPGSLGLKSALGFFGTTTGSEFSNQGGGFALSMIETSIGISIGLFVATLLVYPKGTAHTPLMNF</sequence>
<evidence type="ECO:0000256" key="2">
    <source>
        <dbReference type="SAM" id="MobiDB-lite"/>
    </source>
</evidence>
<comment type="similarity">
    <text evidence="1">Belongs to the ThrE exporter (TC 2.A.79) family.</text>
</comment>
<feature type="transmembrane region" description="Helical" evidence="3">
    <location>
        <begin position="497"/>
        <end position="513"/>
    </location>
</feature>
<dbReference type="InParanoid" id="A0A168QQB2"/>
<keyword evidence="3" id="KW-0472">Membrane</keyword>
<keyword evidence="3" id="KW-1133">Transmembrane helix</keyword>
<dbReference type="InterPro" id="IPR051361">
    <property type="entry name" value="ThrE/Ser_Exporter"/>
</dbReference>
<dbReference type="Proteomes" id="UP000078561">
    <property type="component" value="Unassembled WGS sequence"/>
</dbReference>
<feature type="compositionally biased region" description="Low complexity" evidence="2">
    <location>
        <begin position="322"/>
        <end position="339"/>
    </location>
</feature>
<dbReference type="AlphaFoldDB" id="A0A168QQB2"/>
<keyword evidence="3" id="KW-0812">Transmembrane</keyword>
<feature type="transmembrane region" description="Helical" evidence="3">
    <location>
        <begin position="712"/>
        <end position="734"/>
    </location>
</feature>
<dbReference type="Pfam" id="PF06738">
    <property type="entry name" value="ThrE"/>
    <property type="match status" value="1"/>
</dbReference>
<evidence type="ECO:0000256" key="3">
    <source>
        <dbReference type="SAM" id="Phobius"/>
    </source>
</evidence>
<organism evidence="5">
    <name type="scientific">Absidia glauca</name>
    <name type="common">Pin mould</name>
    <dbReference type="NCBI Taxonomy" id="4829"/>
    <lineage>
        <taxon>Eukaryota</taxon>
        <taxon>Fungi</taxon>
        <taxon>Fungi incertae sedis</taxon>
        <taxon>Mucoromycota</taxon>
        <taxon>Mucoromycotina</taxon>
        <taxon>Mucoromycetes</taxon>
        <taxon>Mucorales</taxon>
        <taxon>Cunninghamellaceae</taxon>
        <taxon>Absidia</taxon>
    </lineage>
</organism>
<feature type="compositionally biased region" description="Polar residues" evidence="2">
    <location>
        <begin position="11"/>
        <end position="26"/>
    </location>
</feature>
<dbReference type="EMBL" id="LT554468">
    <property type="protein sequence ID" value="SAM05298.1"/>
    <property type="molecule type" value="Genomic_DNA"/>
</dbReference>
<feature type="transmembrane region" description="Helical" evidence="3">
    <location>
        <begin position="633"/>
        <end position="650"/>
    </location>
</feature>
<feature type="compositionally biased region" description="Polar residues" evidence="2">
    <location>
        <begin position="297"/>
        <end position="311"/>
    </location>
</feature>
<feature type="compositionally biased region" description="Acidic residues" evidence="2">
    <location>
        <begin position="1"/>
        <end position="10"/>
    </location>
</feature>
<keyword evidence="6" id="KW-1185">Reference proteome</keyword>
<feature type="compositionally biased region" description="Acidic residues" evidence="2">
    <location>
        <begin position="66"/>
        <end position="84"/>
    </location>
</feature>
<reference evidence="5" key="1">
    <citation type="submission" date="2016-04" db="EMBL/GenBank/DDBJ databases">
        <authorList>
            <person name="Evans L.H."/>
            <person name="Alamgir A."/>
            <person name="Owens N."/>
            <person name="Weber N.D."/>
            <person name="Virtaneva K."/>
            <person name="Barbian K."/>
            <person name="Babar A."/>
            <person name="Rosenke K."/>
        </authorList>
    </citation>
    <scope>NUCLEOTIDE SEQUENCE [LARGE SCALE GENOMIC DNA]</scope>
    <source>
        <strain evidence="5">CBS 101.48</strain>
    </source>
</reference>
<feature type="region of interest" description="Disordered" evidence="2">
    <location>
        <begin position="143"/>
        <end position="187"/>
    </location>
</feature>
<feature type="transmembrane region" description="Helical" evidence="3">
    <location>
        <begin position="657"/>
        <end position="674"/>
    </location>
</feature>
<feature type="domain" description="Threonine/serine exporter-like N-terminal" evidence="4">
    <location>
        <begin position="368"/>
        <end position="602"/>
    </location>
</feature>
<feature type="region of interest" description="Disordered" evidence="2">
    <location>
        <begin position="200"/>
        <end position="233"/>
    </location>
</feature>
<dbReference type="PANTHER" id="PTHR31082:SF4">
    <property type="entry name" value="PHEROMONE-REGULATED MEMBRANE PROTEIN 10"/>
    <property type="match status" value="1"/>
</dbReference>
<evidence type="ECO:0000256" key="1">
    <source>
        <dbReference type="ARBA" id="ARBA00034125"/>
    </source>
</evidence>
<name>A0A168QQB2_ABSGL</name>
<dbReference type="STRING" id="4829.A0A168QQB2"/>
<dbReference type="GO" id="GO:0022857">
    <property type="term" value="F:transmembrane transporter activity"/>
    <property type="evidence" value="ECO:0007669"/>
    <property type="project" value="InterPro"/>
</dbReference>
<dbReference type="InterPro" id="IPR010619">
    <property type="entry name" value="ThrE-like_N"/>
</dbReference>
<feature type="compositionally biased region" description="Low complexity" evidence="2">
    <location>
        <begin position="144"/>
        <end position="165"/>
    </location>
</feature>
<proteinExistence type="inferred from homology"/>
<dbReference type="PANTHER" id="PTHR31082">
    <property type="entry name" value="PHEROMONE-REGULATED MEMBRANE PROTEIN 10"/>
    <property type="match status" value="1"/>
</dbReference>
<feature type="transmembrane region" description="Helical" evidence="3">
    <location>
        <begin position="471"/>
        <end position="491"/>
    </location>
</feature>